<sequence length="203" mass="22041">MSTNLRILREDDPEHAELLAQGWAITDRSWGARLTLDDDADLSALLQAVTTAEDAGYQVRRLEPSDLPALRALDEQVAPDFPSTPASHHEELPADLGDRLQSGESLGFLAWTEGDGPVAYTWMDRLSDRWEVDRTGVVAAHRRRGLAVAVKAASVLTTYALGARCWGTGGASVNTGSLAMNRALGFVLEPQWHTLVPPGSSRR</sequence>
<dbReference type="Proteomes" id="UP000234778">
    <property type="component" value="Unassembled WGS sequence"/>
</dbReference>
<protein>
    <recommendedName>
        <fullName evidence="1">N-acetyltransferase domain-containing protein</fullName>
    </recommendedName>
</protein>
<dbReference type="InterPro" id="IPR000182">
    <property type="entry name" value="GNAT_dom"/>
</dbReference>
<dbReference type="Gene3D" id="3.40.630.30">
    <property type="match status" value="1"/>
</dbReference>
<name>A0A2I1KT98_9ACTO</name>
<dbReference type="InterPro" id="IPR016181">
    <property type="entry name" value="Acyl_CoA_acyltransferase"/>
</dbReference>
<feature type="domain" description="N-acetyltransferase" evidence="1">
    <location>
        <begin position="57"/>
        <end position="203"/>
    </location>
</feature>
<evidence type="ECO:0000313" key="3">
    <source>
        <dbReference type="Proteomes" id="UP000234778"/>
    </source>
</evidence>
<accession>A0A2I1KT98</accession>
<dbReference type="AlphaFoldDB" id="A0A2I1KT98"/>
<gene>
    <name evidence="2" type="ORF">CYJ26_05490</name>
</gene>
<dbReference type="GeneID" id="81708383"/>
<evidence type="ECO:0000259" key="1">
    <source>
        <dbReference type="PROSITE" id="PS51186"/>
    </source>
</evidence>
<proteinExistence type="predicted"/>
<organism evidence="2 3">
    <name type="scientific">Actinomyces urogenitalis</name>
    <dbReference type="NCBI Taxonomy" id="103621"/>
    <lineage>
        <taxon>Bacteria</taxon>
        <taxon>Bacillati</taxon>
        <taxon>Actinomycetota</taxon>
        <taxon>Actinomycetes</taxon>
        <taxon>Actinomycetales</taxon>
        <taxon>Actinomycetaceae</taxon>
        <taxon>Actinomyces</taxon>
    </lineage>
</organism>
<dbReference type="GO" id="GO:0016747">
    <property type="term" value="F:acyltransferase activity, transferring groups other than amino-acyl groups"/>
    <property type="evidence" value="ECO:0007669"/>
    <property type="project" value="InterPro"/>
</dbReference>
<dbReference type="PROSITE" id="PS51186">
    <property type="entry name" value="GNAT"/>
    <property type="match status" value="1"/>
</dbReference>
<dbReference type="SUPFAM" id="SSF55729">
    <property type="entry name" value="Acyl-CoA N-acyltransferases (Nat)"/>
    <property type="match status" value="1"/>
</dbReference>
<reference evidence="2 3" key="1">
    <citation type="submission" date="2017-12" db="EMBL/GenBank/DDBJ databases">
        <title>Phylogenetic diversity of female urinary microbiome.</title>
        <authorList>
            <person name="Thomas-White K."/>
            <person name="Wolfe A.J."/>
        </authorList>
    </citation>
    <scope>NUCLEOTIDE SEQUENCE [LARGE SCALE GENOMIC DNA]</scope>
    <source>
        <strain evidence="2 3">UMB0319</strain>
    </source>
</reference>
<comment type="caution">
    <text evidence="2">The sequence shown here is derived from an EMBL/GenBank/DDBJ whole genome shotgun (WGS) entry which is preliminary data.</text>
</comment>
<dbReference type="EMBL" id="PKHA01000004">
    <property type="protein sequence ID" value="PKY98841.1"/>
    <property type="molecule type" value="Genomic_DNA"/>
</dbReference>
<evidence type="ECO:0000313" key="2">
    <source>
        <dbReference type="EMBL" id="PKY98841.1"/>
    </source>
</evidence>
<dbReference type="RefSeq" id="WP_024034677.1">
    <property type="nucleotide sequence ID" value="NZ_CP136961.1"/>
</dbReference>